<dbReference type="STRING" id="1325335.GCA_001418025_00514"/>
<proteinExistence type="predicted"/>
<accession>A0A0K6GKX2</accession>
<dbReference type="AlphaFoldDB" id="A0A0K6GKX2"/>
<protein>
    <submittedName>
        <fullName evidence="1">Uncharacterized protein</fullName>
    </submittedName>
</protein>
<evidence type="ECO:0000313" key="2">
    <source>
        <dbReference type="Proteomes" id="UP000182738"/>
    </source>
</evidence>
<keyword evidence="2" id="KW-1185">Reference proteome</keyword>
<sequence>MKISNIVTSVQMSDEYSPVRIKNIFDNLDGGFYIFIDVEDIKCESTKLFVKIYDNLGSELICLDFKMGNVARKDTIICYINYKSLENLPLSSFGKWRLLVMDDKEETVAKYSFVVRNIAFTYTSRGVPQ</sequence>
<evidence type="ECO:0000313" key="1">
    <source>
        <dbReference type="EMBL" id="CUA79208.1"/>
    </source>
</evidence>
<dbReference type="Proteomes" id="UP000182738">
    <property type="component" value="Unassembled WGS sequence"/>
</dbReference>
<gene>
    <name evidence="1" type="ORF">Ga0061060_10327</name>
</gene>
<reference evidence="2" key="1">
    <citation type="submission" date="2015-08" db="EMBL/GenBank/DDBJ databases">
        <authorList>
            <person name="Varghese N."/>
        </authorList>
    </citation>
    <scope>NUCLEOTIDE SEQUENCE [LARGE SCALE GENOMIC DNA]</scope>
    <source>
        <strain evidence="2">DSM 27374</strain>
    </source>
</reference>
<organism evidence="1 2">
    <name type="scientific">Anoxybacillus suryakundensis</name>
    <dbReference type="NCBI Taxonomy" id="1325335"/>
    <lineage>
        <taxon>Bacteria</taxon>
        <taxon>Bacillati</taxon>
        <taxon>Bacillota</taxon>
        <taxon>Bacilli</taxon>
        <taxon>Bacillales</taxon>
        <taxon>Anoxybacillaceae</taxon>
        <taxon>Anoxybacillus</taxon>
    </lineage>
</organism>
<name>A0A0K6GKX2_9BACL</name>
<dbReference type="EMBL" id="CYGZ01000003">
    <property type="protein sequence ID" value="CUA79208.1"/>
    <property type="molecule type" value="Genomic_DNA"/>
</dbReference>